<dbReference type="AlphaFoldDB" id="A0A1H7HRM3"/>
<dbReference type="Gene3D" id="3.30.565.10">
    <property type="entry name" value="Histidine kinase-like ATPase, C-terminal domain"/>
    <property type="match status" value="1"/>
</dbReference>
<dbReference type="PRINTS" id="PR00344">
    <property type="entry name" value="BCTRLSENSOR"/>
</dbReference>
<reference evidence="19" key="1">
    <citation type="submission" date="2016-10" db="EMBL/GenBank/DDBJ databases">
        <authorList>
            <person name="Varghese N."/>
            <person name="Submissions S."/>
        </authorList>
    </citation>
    <scope>NUCLEOTIDE SEQUENCE [LARGE SCALE GENOMIC DNA]</scope>
    <source>
        <strain evidence="19">LMG 26416</strain>
    </source>
</reference>
<keyword evidence="14" id="KW-0472">Membrane</keyword>
<evidence type="ECO:0000256" key="14">
    <source>
        <dbReference type="ARBA" id="ARBA00023136"/>
    </source>
</evidence>
<dbReference type="SMART" id="SM00387">
    <property type="entry name" value="HATPase_c"/>
    <property type="match status" value="1"/>
</dbReference>
<dbReference type="GO" id="GO:0005524">
    <property type="term" value="F:ATP binding"/>
    <property type="evidence" value="ECO:0007669"/>
    <property type="project" value="UniProtKB-KW"/>
</dbReference>
<dbReference type="PANTHER" id="PTHR43065:SF46">
    <property type="entry name" value="C4-DICARBOXYLATE TRANSPORT SENSOR PROTEIN DCTB"/>
    <property type="match status" value="1"/>
</dbReference>
<dbReference type="InterPro" id="IPR017055">
    <property type="entry name" value="Sig_transdc_His_kinase_DctB"/>
</dbReference>
<keyword evidence="10 18" id="KW-0418">Kinase</keyword>
<evidence type="ECO:0000259" key="17">
    <source>
        <dbReference type="PROSITE" id="PS50109"/>
    </source>
</evidence>
<evidence type="ECO:0000256" key="9">
    <source>
        <dbReference type="ARBA" id="ARBA00022741"/>
    </source>
</evidence>
<evidence type="ECO:0000256" key="3">
    <source>
        <dbReference type="ARBA" id="ARBA00012438"/>
    </source>
</evidence>
<dbReference type="Gene3D" id="3.30.450.20">
    <property type="entry name" value="PAS domain"/>
    <property type="match status" value="2"/>
</dbReference>
<dbReference type="Gene3D" id="6.10.250.3020">
    <property type="match status" value="1"/>
</dbReference>
<proteinExistence type="predicted"/>
<dbReference type="OrthoDB" id="9772100at2"/>
<organism evidence="18 19">
    <name type="scientific">Paraburkholderia caballeronis</name>
    <dbReference type="NCBI Taxonomy" id="416943"/>
    <lineage>
        <taxon>Bacteria</taxon>
        <taxon>Pseudomonadati</taxon>
        <taxon>Pseudomonadota</taxon>
        <taxon>Betaproteobacteria</taxon>
        <taxon>Burkholderiales</taxon>
        <taxon>Burkholderiaceae</taxon>
        <taxon>Paraburkholderia</taxon>
    </lineage>
</organism>
<dbReference type="GO" id="GO:0000155">
    <property type="term" value="F:phosphorelay sensor kinase activity"/>
    <property type="evidence" value="ECO:0007669"/>
    <property type="project" value="InterPro"/>
</dbReference>
<name>A0A1H7HRM3_9BURK</name>
<evidence type="ECO:0000256" key="2">
    <source>
        <dbReference type="ARBA" id="ARBA00004429"/>
    </source>
</evidence>
<evidence type="ECO:0000313" key="19">
    <source>
        <dbReference type="Proteomes" id="UP000199120"/>
    </source>
</evidence>
<dbReference type="PROSITE" id="PS50109">
    <property type="entry name" value="HIS_KIN"/>
    <property type="match status" value="1"/>
</dbReference>
<evidence type="ECO:0000256" key="1">
    <source>
        <dbReference type="ARBA" id="ARBA00000085"/>
    </source>
</evidence>
<dbReference type="SMART" id="SM00388">
    <property type="entry name" value="HisKA"/>
    <property type="match status" value="1"/>
</dbReference>
<keyword evidence="9" id="KW-0547">Nucleotide-binding</keyword>
<evidence type="ECO:0000256" key="5">
    <source>
        <dbReference type="ARBA" id="ARBA00022519"/>
    </source>
</evidence>
<protein>
    <recommendedName>
        <fullName evidence="15">C4-dicarboxylate transport sensor protein DctB</fullName>
        <ecNumber evidence="3">2.7.13.3</ecNumber>
    </recommendedName>
</protein>
<dbReference type="PIRSF" id="PIRSF036431">
    <property type="entry name" value="STHK_DctB"/>
    <property type="match status" value="1"/>
</dbReference>
<dbReference type="PANTHER" id="PTHR43065">
    <property type="entry name" value="SENSOR HISTIDINE KINASE"/>
    <property type="match status" value="1"/>
</dbReference>
<keyword evidence="16" id="KW-0175">Coiled coil</keyword>
<dbReference type="InterPro" id="IPR036097">
    <property type="entry name" value="HisK_dim/P_sf"/>
</dbReference>
<dbReference type="GO" id="GO:0005886">
    <property type="term" value="C:plasma membrane"/>
    <property type="evidence" value="ECO:0007669"/>
    <property type="project" value="UniProtKB-SubCell"/>
</dbReference>
<keyword evidence="4" id="KW-1003">Cell membrane</keyword>
<sequence>MTRRLLIIFVLAVGLVAVCALTWTITWRTGIDTLRRNAAVRGDRMTAALKSTLERYESLPYLISRHPLIQNVLVKQHPDLVDQANRYLEDVNHHARATATYIIREDGLCVAASNWRGPDSFIGVEYRFRPYFIDAIGGGVGRFFGIGTISHDPGYYISQPVRLDERIVGVAVVKLNLEWFPGSDATEPLFVTDDHGVIFLSSVPSWKYHTVRPLTGTIADSIEQTQQYARQDLAPLPLSVESVLADGADIVRVGTGIGAPRFIETRRSIGEPDWQLVTMSPVAPVDDDARSAAIMTAFAYLSLCLLGFYWRMRRARVREVMRSREMLQKAYGLLNERVAERTADLSQANEQLHREVAERTRAEQELRAAHDELIQASKLAALGQMAAGITHELNQPLAALRSFSDNTRVLLDRGEHDAARENLEAIGSLTERMGKITNQLKLFVGRARPKNARALIGRALRNTLGLLGKRLDGVRVELALVNGSVEPPSRTPFDPHLDYPELVAQCDDLRLEQVLINVIGNALDAIAAVPSPALSIDVEAGDATLAISVRDNGPGIPDDVLPRLFEPFFTTKEVGQGLGLGLAISSSIARDCGGSLAARNEPGGGACFVLTLRRVQVVVPRTSAADA</sequence>
<dbReference type="SUPFAM" id="SSF55874">
    <property type="entry name" value="ATPase domain of HSP90 chaperone/DNA topoisomerase II/histidine kinase"/>
    <property type="match status" value="1"/>
</dbReference>
<evidence type="ECO:0000256" key="16">
    <source>
        <dbReference type="SAM" id="Coils"/>
    </source>
</evidence>
<dbReference type="EMBL" id="FOAJ01000002">
    <property type="protein sequence ID" value="SEK53006.1"/>
    <property type="molecule type" value="Genomic_DNA"/>
</dbReference>
<evidence type="ECO:0000256" key="12">
    <source>
        <dbReference type="ARBA" id="ARBA00022989"/>
    </source>
</evidence>
<evidence type="ECO:0000256" key="10">
    <source>
        <dbReference type="ARBA" id="ARBA00022777"/>
    </source>
</evidence>
<dbReference type="InterPro" id="IPR029151">
    <property type="entry name" value="Sensor-like_sf"/>
</dbReference>
<dbReference type="Gene3D" id="1.10.287.130">
    <property type="match status" value="1"/>
</dbReference>
<dbReference type="FunFam" id="1.10.287.130:FF:000049">
    <property type="entry name" value="C4-dicarboxylate transport sensor protein DctB"/>
    <property type="match status" value="1"/>
</dbReference>
<dbReference type="SUPFAM" id="SSF47384">
    <property type="entry name" value="Homodimeric domain of signal transducing histidine kinase"/>
    <property type="match status" value="1"/>
</dbReference>
<dbReference type="InterPro" id="IPR003594">
    <property type="entry name" value="HATPase_dom"/>
</dbReference>
<dbReference type="RefSeq" id="WP_090546557.1">
    <property type="nucleotide sequence ID" value="NZ_FNSR01000001.1"/>
</dbReference>
<dbReference type="Proteomes" id="UP000199120">
    <property type="component" value="Unassembled WGS sequence"/>
</dbReference>
<keyword evidence="8" id="KW-0812">Transmembrane</keyword>
<keyword evidence="11" id="KW-0067">ATP-binding</keyword>
<dbReference type="CDD" id="cd00082">
    <property type="entry name" value="HisKA"/>
    <property type="match status" value="1"/>
</dbReference>
<dbReference type="InterPro" id="IPR036890">
    <property type="entry name" value="HATPase_C_sf"/>
</dbReference>
<evidence type="ECO:0000256" key="6">
    <source>
        <dbReference type="ARBA" id="ARBA00022553"/>
    </source>
</evidence>
<keyword evidence="6" id="KW-0597">Phosphoprotein</keyword>
<keyword evidence="7" id="KW-0808">Transferase</keyword>
<keyword evidence="13" id="KW-0902">Two-component regulatory system</keyword>
<evidence type="ECO:0000256" key="11">
    <source>
        <dbReference type="ARBA" id="ARBA00022840"/>
    </source>
</evidence>
<accession>A0A1H7HRM3</accession>
<evidence type="ECO:0000256" key="8">
    <source>
        <dbReference type="ARBA" id="ARBA00022692"/>
    </source>
</evidence>
<keyword evidence="12" id="KW-1133">Transmembrane helix</keyword>
<dbReference type="Pfam" id="PF02518">
    <property type="entry name" value="HATPase_c"/>
    <property type="match status" value="1"/>
</dbReference>
<comment type="catalytic activity">
    <reaction evidence="1">
        <text>ATP + protein L-histidine = ADP + protein N-phospho-L-histidine.</text>
        <dbReference type="EC" id="2.7.13.3"/>
    </reaction>
</comment>
<keyword evidence="19" id="KW-1185">Reference proteome</keyword>
<dbReference type="InterPro" id="IPR005467">
    <property type="entry name" value="His_kinase_dom"/>
</dbReference>
<evidence type="ECO:0000256" key="15">
    <source>
        <dbReference type="ARBA" id="ARBA00073143"/>
    </source>
</evidence>
<feature type="coiled-coil region" evidence="16">
    <location>
        <begin position="335"/>
        <end position="379"/>
    </location>
</feature>
<feature type="domain" description="Histidine kinase" evidence="17">
    <location>
        <begin position="388"/>
        <end position="616"/>
    </location>
</feature>
<evidence type="ECO:0000313" key="18">
    <source>
        <dbReference type="EMBL" id="SEK53006.1"/>
    </source>
</evidence>
<keyword evidence="5" id="KW-0997">Cell inner membrane</keyword>
<evidence type="ECO:0000256" key="13">
    <source>
        <dbReference type="ARBA" id="ARBA00023012"/>
    </source>
</evidence>
<dbReference type="InterPro" id="IPR003661">
    <property type="entry name" value="HisK_dim/P_dom"/>
</dbReference>
<comment type="subcellular location">
    <subcellularLocation>
        <location evidence="2">Cell inner membrane</location>
        <topology evidence="2">Multi-pass membrane protein</topology>
    </subcellularLocation>
</comment>
<dbReference type="EC" id="2.7.13.3" evidence="3"/>
<dbReference type="InterPro" id="IPR004358">
    <property type="entry name" value="Sig_transdc_His_kin-like_C"/>
</dbReference>
<gene>
    <name evidence="18" type="ORF">SAMN05192542_102393</name>
</gene>
<dbReference type="SUPFAM" id="SSF103190">
    <property type="entry name" value="Sensory domain-like"/>
    <property type="match status" value="1"/>
</dbReference>
<dbReference type="Pfam" id="PF00512">
    <property type="entry name" value="HisKA"/>
    <property type="match status" value="1"/>
</dbReference>
<evidence type="ECO:0000256" key="4">
    <source>
        <dbReference type="ARBA" id="ARBA00022475"/>
    </source>
</evidence>
<dbReference type="STRING" id="416943.SAMN05445871_3288"/>
<evidence type="ECO:0000256" key="7">
    <source>
        <dbReference type="ARBA" id="ARBA00022679"/>
    </source>
</evidence>